<dbReference type="RefSeq" id="WP_035060941.1">
    <property type="nucleotide sequence ID" value="NZ_AXCZ01000101.1"/>
</dbReference>
<dbReference type="Proteomes" id="UP000054314">
    <property type="component" value="Unassembled WGS sequence"/>
</dbReference>
<comment type="caution">
    <text evidence="3">The sequence shown here is derived from an EMBL/GenBank/DDBJ whole genome shotgun (WGS) entry which is preliminary data.</text>
</comment>
<evidence type="ECO:0000256" key="2">
    <source>
        <dbReference type="SAM" id="MobiDB-lite"/>
    </source>
</evidence>
<evidence type="ECO:0000256" key="1">
    <source>
        <dbReference type="SAM" id="Coils"/>
    </source>
</evidence>
<feature type="compositionally biased region" description="Low complexity" evidence="2">
    <location>
        <begin position="142"/>
        <end position="158"/>
    </location>
</feature>
<protein>
    <submittedName>
        <fullName evidence="3">Uncharacterized protein</fullName>
    </submittedName>
</protein>
<sequence>MAAGTSTNHEEVLAAAERLRQLLEDIAEQREYLATIRLQQGEGKWSAQEMCADFARHYARKTHELEQRLTEASAQVMQAAEDLRQSSQNLLAADDRANEILTSILQGTPPAPTVVVVPEAYAVPADEMSEYEYDPEQHEADQTPGAGDGATTPAASTTREPLGVNAYADEPGRSS</sequence>
<proteinExistence type="predicted"/>
<feature type="coiled-coil region" evidence="1">
    <location>
        <begin position="62"/>
        <end position="89"/>
    </location>
</feature>
<evidence type="ECO:0000313" key="3">
    <source>
        <dbReference type="EMBL" id="KGM12036.1"/>
    </source>
</evidence>
<keyword evidence="1" id="KW-0175">Coiled coil</keyword>
<evidence type="ECO:0000313" key="4">
    <source>
        <dbReference type="Proteomes" id="UP000054314"/>
    </source>
</evidence>
<dbReference type="AlphaFoldDB" id="A0A0A0BVR5"/>
<accession>A0A0A0BVR5</accession>
<reference evidence="3 4" key="1">
    <citation type="submission" date="2013-08" db="EMBL/GenBank/DDBJ databases">
        <title>Genome sequencing of Cellulomonas bogoriensis 69B4.</title>
        <authorList>
            <person name="Chen F."/>
            <person name="Li Y."/>
            <person name="Wang G."/>
        </authorList>
    </citation>
    <scope>NUCLEOTIDE SEQUENCE [LARGE SCALE GENOMIC DNA]</scope>
    <source>
        <strain evidence="3 4">69B4</strain>
    </source>
</reference>
<organism evidence="3 4">
    <name type="scientific">Cellulomonas bogoriensis 69B4 = DSM 16987</name>
    <dbReference type="NCBI Taxonomy" id="1386082"/>
    <lineage>
        <taxon>Bacteria</taxon>
        <taxon>Bacillati</taxon>
        <taxon>Actinomycetota</taxon>
        <taxon>Actinomycetes</taxon>
        <taxon>Micrococcales</taxon>
        <taxon>Cellulomonadaceae</taxon>
        <taxon>Cellulomonas</taxon>
    </lineage>
</organism>
<keyword evidence="4" id="KW-1185">Reference proteome</keyword>
<gene>
    <name evidence="3" type="ORF">N869_02215</name>
</gene>
<dbReference type="EMBL" id="AXCZ01000101">
    <property type="protein sequence ID" value="KGM12036.1"/>
    <property type="molecule type" value="Genomic_DNA"/>
</dbReference>
<name>A0A0A0BVR5_9CELL</name>
<feature type="region of interest" description="Disordered" evidence="2">
    <location>
        <begin position="127"/>
        <end position="175"/>
    </location>
</feature>